<feature type="region of interest" description="Disordered" evidence="1">
    <location>
        <begin position="94"/>
        <end position="115"/>
    </location>
</feature>
<gene>
    <name evidence="2" type="ORF">H5410_005948</name>
</gene>
<name>A0A9J6A8X0_SOLCO</name>
<dbReference type="AlphaFoldDB" id="A0A9J6A8X0"/>
<evidence type="ECO:0000256" key="1">
    <source>
        <dbReference type="SAM" id="MobiDB-lite"/>
    </source>
</evidence>
<sequence>MQEGPASPIIQEGPAIIRSMITHWPDALRFIKVLPKKGKAQRSSKEFHTLTGHCAEVNKGADKRRPMKNFGELSSALGHLVLLAESYKCHKKMKHDNKGEKMQFDEARSGSANSS</sequence>
<keyword evidence="3" id="KW-1185">Reference proteome</keyword>
<comment type="caution">
    <text evidence="2">The sequence shown here is derived from an EMBL/GenBank/DDBJ whole genome shotgun (WGS) entry which is preliminary data.</text>
</comment>
<proteinExistence type="predicted"/>
<dbReference type="Proteomes" id="UP000824120">
    <property type="component" value="Chromosome 2"/>
</dbReference>
<reference evidence="2 3" key="1">
    <citation type="submission" date="2020-09" db="EMBL/GenBank/DDBJ databases">
        <title>De no assembly of potato wild relative species, Solanum commersonii.</title>
        <authorList>
            <person name="Cho K."/>
        </authorList>
    </citation>
    <scope>NUCLEOTIDE SEQUENCE [LARGE SCALE GENOMIC DNA]</scope>
    <source>
        <strain evidence="2">LZ3.2</strain>
        <tissue evidence="2">Leaf</tissue>
    </source>
</reference>
<evidence type="ECO:0000313" key="3">
    <source>
        <dbReference type="Proteomes" id="UP000824120"/>
    </source>
</evidence>
<dbReference type="EMBL" id="JACXVP010000002">
    <property type="protein sequence ID" value="KAG5620730.1"/>
    <property type="molecule type" value="Genomic_DNA"/>
</dbReference>
<feature type="compositionally biased region" description="Basic and acidic residues" evidence="1">
    <location>
        <begin position="96"/>
        <end position="108"/>
    </location>
</feature>
<organism evidence="2 3">
    <name type="scientific">Solanum commersonii</name>
    <name type="common">Commerson's wild potato</name>
    <name type="synonym">Commerson's nightshade</name>
    <dbReference type="NCBI Taxonomy" id="4109"/>
    <lineage>
        <taxon>Eukaryota</taxon>
        <taxon>Viridiplantae</taxon>
        <taxon>Streptophyta</taxon>
        <taxon>Embryophyta</taxon>
        <taxon>Tracheophyta</taxon>
        <taxon>Spermatophyta</taxon>
        <taxon>Magnoliopsida</taxon>
        <taxon>eudicotyledons</taxon>
        <taxon>Gunneridae</taxon>
        <taxon>Pentapetalae</taxon>
        <taxon>asterids</taxon>
        <taxon>lamiids</taxon>
        <taxon>Solanales</taxon>
        <taxon>Solanaceae</taxon>
        <taxon>Solanoideae</taxon>
        <taxon>Solaneae</taxon>
        <taxon>Solanum</taxon>
    </lineage>
</organism>
<accession>A0A9J6A8X0</accession>
<protein>
    <submittedName>
        <fullName evidence="2">Uncharacterized protein</fullName>
    </submittedName>
</protein>
<evidence type="ECO:0000313" key="2">
    <source>
        <dbReference type="EMBL" id="KAG5620730.1"/>
    </source>
</evidence>